<dbReference type="Proteomes" id="UP000295722">
    <property type="component" value="Unassembled WGS sequence"/>
</dbReference>
<dbReference type="OrthoDB" id="10018797at2"/>
<keyword evidence="3" id="KW-1185">Reference proteome</keyword>
<evidence type="ECO:0000313" key="2">
    <source>
        <dbReference type="EMBL" id="TDG24038.1"/>
    </source>
</evidence>
<gene>
    <name evidence="2" type="ORF">EYW47_11030</name>
</gene>
<accession>A0A4R5MB73</accession>
<dbReference type="AlphaFoldDB" id="A0A4R5MB73"/>
<sequence length="291" mass="31081">MSDLFMLVDSDGDVISRGLTYGGAQALRDEWLAKYAGSGGGVTLLIKPNEPITDVPPVRVHFQTFPTHVENRAIGLPVIADGAERDHLRECFARRSEARDVLDLAADAAKRGKAHYSDCLAEVVRLRAADEAEVAAAGATLATRFKAGASASLEPNLRTGRHALLDAEARCDAARKAAALLNSEVSAAEDALATAEQAVERSVDALIHADLQYMLAELKQLWQKIVPLKLTIDGARYVGFPPGVDALAVLQPPELPPNAGARYVGQLANYRKALLQNADAAFADQPEKVIA</sequence>
<comment type="caution">
    <text evidence="2">The sequence shown here is derived from an EMBL/GenBank/DDBJ whole genome shotgun (WGS) entry which is preliminary data.</text>
</comment>
<proteinExistence type="predicted"/>
<name>A0A4R5MB73_9BURK</name>
<protein>
    <submittedName>
        <fullName evidence="2">Uncharacterized protein</fullName>
    </submittedName>
</protein>
<dbReference type="RefSeq" id="WP_133194890.1">
    <property type="nucleotide sequence ID" value="NZ_JBHUCW010000018.1"/>
</dbReference>
<feature type="coiled-coil region" evidence="1">
    <location>
        <begin position="164"/>
        <end position="198"/>
    </location>
</feature>
<keyword evidence="1" id="KW-0175">Coiled coil</keyword>
<organism evidence="2 3">
    <name type="scientific">Paraburkholderia silviterrae</name>
    <dbReference type="NCBI Taxonomy" id="2528715"/>
    <lineage>
        <taxon>Bacteria</taxon>
        <taxon>Pseudomonadati</taxon>
        <taxon>Pseudomonadota</taxon>
        <taxon>Betaproteobacteria</taxon>
        <taxon>Burkholderiales</taxon>
        <taxon>Burkholderiaceae</taxon>
        <taxon>Paraburkholderia</taxon>
    </lineage>
</organism>
<reference evidence="2 3" key="1">
    <citation type="submission" date="2019-03" db="EMBL/GenBank/DDBJ databases">
        <title>Paraburkholderia sp. 4M-K11, isolated from subtropical forest soil.</title>
        <authorList>
            <person name="Gao Z.-H."/>
            <person name="Qiu L.-H."/>
        </authorList>
    </citation>
    <scope>NUCLEOTIDE SEQUENCE [LARGE SCALE GENOMIC DNA]</scope>
    <source>
        <strain evidence="2 3">4M-K11</strain>
    </source>
</reference>
<evidence type="ECO:0000313" key="3">
    <source>
        <dbReference type="Proteomes" id="UP000295722"/>
    </source>
</evidence>
<evidence type="ECO:0000256" key="1">
    <source>
        <dbReference type="SAM" id="Coils"/>
    </source>
</evidence>
<dbReference type="EMBL" id="SMRP01000004">
    <property type="protein sequence ID" value="TDG24038.1"/>
    <property type="molecule type" value="Genomic_DNA"/>
</dbReference>